<dbReference type="EMBL" id="JBHUOL010000011">
    <property type="protein sequence ID" value="MFD2908242.1"/>
    <property type="molecule type" value="Genomic_DNA"/>
</dbReference>
<name>A0ABW5Z664_9FLAO</name>
<proteinExistence type="predicted"/>
<dbReference type="RefSeq" id="WP_379805587.1">
    <property type="nucleotide sequence ID" value="NZ_JBHUOL010000011.1"/>
</dbReference>
<comment type="caution">
    <text evidence="1">The sequence shown here is derived from an EMBL/GenBank/DDBJ whole genome shotgun (WGS) entry which is preliminary data.</text>
</comment>
<accession>A0ABW5Z664</accession>
<reference evidence="2" key="1">
    <citation type="journal article" date="2019" name="Int. J. Syst. Evol. Microbiol.">
        <title>The Global Catalogue of Microorganisms (GCM) 10K type strain sequencing project: providing services to taxonomists for standard genome sequencing and annotation.</title>
        <authorList>
            <consortium name="The Broad Institute Genomics Platform"/>
            <consortium name="The Broad Institute Genome Sequencing Center for Infectious Disease"/>
            <person name="Wu L."/>
            <person name="Ma J."/>
        </authorList>
    </citation>
    <scope>NUCLEOTIDE SEQUENCE [LARGE SCALE GENOMIC DNA]</scope>
    <source>
        <strain evidence="2">KCTC 52644</strain>
    </source>
</reference>
<organism evidence="1 2">
    <name type="scientific">Flavobacterium ardleyense</name>
    <dbReference type="NCBI Taxonomy" id="2038737"/>
    <lineage>
        <taxon>Bacteria</taxon>
        <taxon>Pseudomonadati</taxon>
        <taxon>Bacteroidota</taxon>
        <taxon>Flavobacteriia</taxon>
        <taxon>Flavobacteriales</taxon>
        <taxon>Flavobacteriaceae</taxon>
        <taxon>Flavobacterium</taxon>
    </lineage>
</organism>
<sequence>MKPKYKKYKIQQGDTLESIAKKLDKSSHEVKSFHNIFCETEEYIGIEFPRNLVELFIYPTYNQEELSLIPKVPFERPYHLAMKPAQVSNNFGVMYTILSGKEENTLKFECSVAFKRLTSEGDFIFEINRISKTFINDEETSTIADELAEKTNAVLYPLEVVVNDEGNWTGISNYKAIKTRWKKVKKKILDEYEGEWVEQYLLLNEETLEEEASLVNSLKKDWFLKSYFNTIYIYYTNKLHIETHALFPLLTNCDALVYNVEQKINEFLDDYNLIRIEQNGILADERSKTDLENEMNIPYYGTLYPGEDIADGKFRSLYFLNSKTNGIESLFLECSVKTNEEKKVQVVVSLL</sequence>
<protein>
    <recommendedName>
        <fullName evidence="3">LysM domain-containing protein</fullName>
    </recommendedName>
</protein>
<evidence type="ECO:0000313" key="1">
    <source>
        <dbReference type="EMBL" id="MFD2908242.1"/>
    </source>
</evidence>
<evidence type="ECO:0008006" key="3">
    <source>
        <dbReference type="Google" id="ProtNLM"/>
    </source>
</evidence>
<gene>
    <name evidence="1" type="ORF">ACFSX9_05790</name>
</gene>
<evidence type="ECO:0000313" key="2">
    <source>
        <dbReference type="Proteomes" id="UP001597549"/>
    </source>
</evidence>
<dbReference type="Proteomes" id="UP001597549">
    <property type="component" value="Unassembled WGS sequence"/>
</dbReference>
<keyword evidence="2" id="KW-1185">Reference proteome</keyword>